<comment type="cofactor">
    <cofactor evidence="1">
        <name>L-ascorbate</name>
        <dbReference type="ChEBI" id="CHEBI:38290"/>
    </cofactor>
</comment>
<keyword evidence="4" id="KW-0560">Oxidoreductase</keyword>
<keyword evidence="5" id="KW-0408">Iron</keyword>
<evidence type="ECO:0000259" key="6">
    <source>
        <dbReference type="SMART" id="SM00702"/>
    </source>
</evidence>
<dbReference type="PANTHER" id="PTHR10869">
    <property type="entry name" value="PROLYL 4-HYDROXYLASE ALPHA SUBUNIT"/>
    <property type="match status" value="1"/>
</dbReference>
<dbReference type="GO" id="GO:0004656">
    <property type="term" value="F:procollagen-proline 4-dioxygenase activity"/>
    <property type="evidence" value="ECO:0007669"/>
    <property type="project" value="TreeGrafter"/>
</dbReference>
<dbReference type="OrthoDB" id="69177at2759"/>
<gene>
    <name evidence="7" type="ORF">K457DRAFT_159461</name>
</gene>
<evidence type="ECO:0000256" key="3">
    <source>
        <dbReference type="ARBA" id="ARBA00022964"/>
    </source>
</evidence>
<dbReference type="EMBL" id="KV442125">
    <property type="protein sequence ID" value="OAQ23236.1"/>
    <property type="molecule type" value="Genomic_DNA"/>
</dbReference>
<accession>A0A197JFG4</accession>
<dbReference type="GO" id="GO:0005506">
    <property type="term" value="F:iron ion binding"/>
    <property type="evidence" value="ECO:0007669"/>
    <property type="project" value="InterPro"/>
</dbReference>
<dbReference type="Pfam" id="PF13640">
    <property type="entry name" value="2OG-FeII_Oxy_3"/>
    <property type="match status" value="1"/>
</dbReference>
<dbReference type="InterPro" id="IPR006620">
    <property type="entry name" value="Pro_4_hyd_alph"/>
</dbReference>
<name>A0A197JFG4_9FUNG</name>
<dbReference type="PANTHER" id="PTHR10869:SF241">
    <property type="entry name" value="FE2OG DIOXYGENASE DOMAIN-CONTAINING PROTEIN"/>
    <property type="match status" value="1"/>
</dbReference>
<evidence type="ECO:0000256" key="4">
    <source>
        <dbReference type="ARBA" id="ARBA00023002"/>
    </source>
</evidence>
<dbReference type="Proteomes" id="UP000078512">
    <property type="component" value="Unassembled WGS sequence"/>
</dbReference>
<dbReference type="STRING" id="1314771.A0A197JFG4"/>
<evidence type="ECO:0000256" key="1">
    <source>
        <dbReference type="ARBA" id="ARBA00001961"/>
    </source>
</evidence>
<protein>
    <recommendedName>
        <fullName evidence="6">Prolyl 4-hydroxylase alpha subunit domain-containing protein</fullName>
    </recommendedName>
</protein>
<proteinExistence type="predicted"/>
<evidence type="ECO:0000313" key="7">
    <source>
        <dbReference type="EMBL" id="OAQ23236.1"/>
    </source>
</evidence>
<dbReference type="SMART" id="SM00702">
    <property type="entry name" value="P4Hc"/>
    <property type="match status" value="1"/>
</dbReference>
<dbReference type="Gene3D" id="2.60.120.620">
    <property type="entry name" value="q2cbj1_9rhob like domain"/>
    <property type="match status" value="1"/>
</dbReference>
<evidence type="ECO:0000256" key="5">
    <source>
        <dbReference type="ARBA" id="ARBA00023004"/>
    </source>
</evidence>
<dbReference type="InterPro" id="IPR044862">
    <property type="entry name" value="Pro_4_hyd_alph_FE2OG_OXY"/>
</dbReference>
<keyword evidence="2" id="KW-0479">Metal-binding</keyword>
<reference evidence="7 8" key="1">
    <citation type="submission" date="2016-05" db="EMBL/GenBank/DDBJ databases">
        <title>Genome sequencing reveals origins of a unique bacterial endosymbiosis in the earliest lineages of terrestrial Fungi.</title>
        <authorList>
            <consortium name="DOE Joint Genome Institute"/>
            <person name="Uehling J."/>
            <person name="Gryganskyi A."/>
            <person name="Hameed K."/>
            <person name="Tschaplinski T."/>
            <person name="Misztal P."/>
            <person name="Wu S."/>
            <person name="Desiro A."/>
            <person name="Vande Pol N."/>
            <person name="Du Z.-Y."/>
            <person name="Zienkiewicz A."/>
            <person name="Zienkiewicz K."/>
            <person name="Morin E."/>
            <person name="Tisserant E."/>
            <person name="Splivallo R."/>
            <person name="Hainaut M."/>
            <person name="Henrissat B."/>
            <person name="Ohm R."/>
            <person name="Kuo A."/>
            <person name="Yan J."/>
            <person name="Lipzen A."/>
            <person name="Nolan M."/>
            <person name="Labutti K."/>
            <person name="Barry K."/>
            <person name="Goldstein A."/>
            <person name="Labbe J."/>
            <person name="Schadt C."/>
            <person name="Tuskan G."/>
            <person name="Grigoriev I."/>
            <person name="Martin F."/>
            <person name="Vilgalys R."/>
            <person name="Bonito G."/>
        </authorList>
    </citation>
    <scope>NUCLEOTIDE SEQUENCE [LARGE SCALE GENOMIC DNA]</scope>
    <source>
        <strain evidence="7 8">AG-77</strain>
    </source>
</reference>
<keyword evidence="8" id="KW-1185">Reference proteome</keyword>
<keyword evidence="3" id="KW-0223">Dioxygenase</keyword>
<organism evidence="7 8">
    <name type="scientific">Linnemannia elongata AG-77</name>
    <dbReference type="NCBI Taxonomy" id="1314771"/>
    <lineage>
        <taxon>Eukaryota</taxon>
        <taxon>Fungi</taxon>
        <taxon>Fungi incertae sedis</taxon>
        <taxon>Mucoromycota</taxon>
        <taxon>Mortierellomycotina</taxon>
        <taxon>Mortierellomycetes</taxon>
        <taxon>Mortierellales</taxon>
        <taxon>Mortierellaceae</taxon>
        <taxon>Linnemannia</taxon>
    </lineage>
</organism>
<evidence type="ECO:0000313" key="8">
    <source>
        <dbReference type="Proteomes" id="UP000078512"/>
    </source>
</evidence>
<sequence length="278" mass="30878">MMSSKLQYQSLAQKDDTHPLRSILNSYRTQHILTESPPVPTYLDLKPLLSKNRQAETITALTLSDVLTPQECQAMIQRTESLGYDVALVNVGGTGAGAGAGIHMPGYRDGKRCIVDDVQFVRELWERVKAHIPPVWEGRPVVGMNERLRFLKYHPGDQFAPHMDGEYRRTDGSGDVTKITIQFYLNGGEKDGDDGLKGGETSFLNELSFGRLPGVGSMAKKGRKAEEEKEVERVAVACRTGQALIFQHDLVHEGSRVVEGVKYVVRGDILYGPRPTLR</sequence>
<dbReference type="GO" id="GO:0005783">
    <property type="term" value="C:endoplasmic reticulum"/>
    <property type="evidence" value="ECO:0007669"/>
    <property type="project" value="TreeGrafter"/>
</dbReference>
<evidence type="ECO:0000256" key="2">
    <source>
        <dbReference type="ARBA" id="ARBA00022723"/>
    </source>
</evidence>
<dbReference type="GO" id="GO:0031418">
    <property type="term" value="F:L-ascorbic acid binding"/>
    <property type="evidence" value="ECO:0007669"/>
    <property type="project" value="InterPro"/>
</dbReference>
<dbReference type="InterPro" id="IPR045054">
    <property type="entry name" value="P4HA-like"/>
</dbReference>
<feature type="domain" description="Prolyl 4-hydroxylase alpha subunit" evidence="6">
    <location>
        <begin position="58"/>
        <end position="270"/>
    </location>
</feature>
<dbReference type="AlphaFoldDB" id="A0A197JFG4"/>